<dbReference type="EMBL" id="JACHMC010000001">
    <property type="protein sequence ID" value="MBB4882451.1"/>
    <property type="molecule type" value="Genomic_DNA"/>
</dbReference>
<feature type="signal peptide" evidence="2">
    <location>
        <begin position="1"/>
        <end position="24"/>
    </location>
</feature>
<evidence type="ECO:0000313" key="4">
    <source>
        <dbReference type="Proteomes" id="UP000560081"/>
    </source>
</evidence>
<dbReference type="AlphaFoldDB" id="A0A4Y8X1Y4"/>
<gene>
    <name evidence="3" type="ORF">BJ976_000802</name>
</gene>
<dbReference type="Proteomes" id="UP000560081">
    <property type="component" value="Unassembled WGS sequence"/>
</dbReference>
<feature type="chain" id="PRO_5038809250" evidence="2">
    <location>
        <begin position="25"/>
        <end position="172"/>
    </location>
</feature>
<comment type="caution">
    <text evidence="3">The sequence shown here is derived from an EMBL/GenBank/DDBJ whole genome shotgun (WGS) entry which is preliminary data.</text>
</comment>
<organism evidence="3 4">
    <name type="scientific">Micrococcus flavus</name>
    <dbReference type="NCBI Taxonomy" id="384602"/>
    <lineage>
        <taxon>Bacteria</taxon>
        <taxon>Bacillati</taxon>
        <taxon>Actinomycetota</taxon>
        <taxon>Actinomycetes</taxon>
        <taxon>Micrococcales</taxon>
        <taxon>Micrococcaceae</taxon>
        <taxon>Micrococcus</taxon>
    </lineage>
</organism>
<dbReference type="PROSITE" id="PS51257">
    <property type="entry name" value="PROKAR_LIPOPROTEIN"/>
    <property type="match status" value="1"/>
</dbReference>
<reference evidence="3 4" key="1">
    <citation type="submission" date="2020-08" db="EMBL/GenBank/DDBJ databases">
        <title>Sequencing the genomes of 1000 actinobacteria strains.</title>
        <authorList>
            <person name="Klenk H.-P."/>
        </authorList>
    </citation>
    <scope>NUCLEOTIDE SEQUENCE [LARGE SCALE GENOMIC DNA]</scope>
    <source>
        <strain evidence="3 4">DSM 19079</strain>
    </source>
</reference>
<keyword evidence="4" id="KW-1185">Reference proteome</keyword>
<accession>A0A4Y8X1Y4</accession>
<name>A0A4Y8X1Y4_9MICC</name>
<evidence type="ECO:0000313" key="3">
    <source>
        <dbReference type="EMBL" id="MBB4882451.1"/>
    </source>
</evidence>
<keyword evidence="1" id="KW-0175">Coiled coil</keyword>
<feature type="coiled-coil region" evidence="1">
    <location>
        <begin position="32"/>
        <end position="59"/>
    </location>
</feature>
<evidence type="ECO:0000256" key="1">
    <source>
        <dbReference type="SAM" id="Coils"/>
    </source>
</evidence>
<proteinExistence type="predicted"/>
<keyword evidence="2" id="KW-0732">Signal</keyword>
<dbReference type="OrthoDB" id="4965240at2"/>
<protein>
    <submittedName>
        <fullName evidence="3">TolA-binding protein</fullName>
    </submittedName>
</protein>
<sequence>MTTPHRPRTAASLTVLAAAALMLAGCGSDEEARELRDSLSSAEERLSSAEARIDTLEDEVDRIPDVEAIQSQAGAAVASAAQDVRSSVDGLRAGAEGAARDAVDSLPQLPDAQSVEQAAEDGRMLVEYAQDALPQDPAELERALRDAADAVRDSVPGQGEVEFRVGDRSFTF</sequence>
<dbReference type="RefSeq" id="WP_135030362.1">
    <property type="nucleotide sequence ID" value="NZ_BMLA01000001.1"/>
</dbReference>
<evidence type="ECO:0000256" key="2">
    <source>
        <dbReference type="SAM" id="SignalP"/>
    </source>
</evidence>